<dbReference type="GO" id="GO:0005886">
    <property type="term" value="C:plasma membrane"/>
    <property type="evidence" value="ECO:0007669"/>
    <property type="project" value="UniProtKB-SubCell"/>
</dbReference>
<dbReference type="CDD" id="cd00082">
    <property type="entry name" value="HisKA"/>
    <property type="match status" value="1"/>
</dbReference>
<dbReference type="PRINTS" id="PR00344">
    <property type="entry name" value="BCTRLSENSOR"/>
</dbReference>
<dbReference type="AlphaFoldDB" id="A0A8J2VN97"/>
<evidence type="ECO:0000256" key="5">
    <source>
        <dbReference type="ARBA" id="ARBA00022553"/>
    </source>
</evidence>
<evidence type="ECO:0000256" key="2">
    <source>
        <dbReference type="ARBA" id="ARBA00004651"/>
    </source>
</evidence>
<dbReference type="PROSITE" id="PS50109">
    <property type="entry name" value="HIS_KIN"/>
    <property type="match status" value="1"/>
</dbReference>
<proteinExistence type="predicted"/>
<keyword evidence="17" id="KW-1185">Reference proteome</keyword>
<evidence type="ECO:0000256" key="1">
    <source>
        <dbReference type="ARBA" id="ARBA00000085"/>
    </source>
</evidence>
<dbReference type="InterPro" id="IPR050351">
    <property type="entry name" value="BphY/WalK/GraS-like"/>
</dbReference>
<evidence type="ECO:0000256" key="3">
    <source>
        <dbReference type="ARBA" id="ARBA00012438"/>
    </source>
</evidence>
<keyword evidence="12" id="KW-0902">Two-component regulatory system</keyword>
<evidence type="ECO:0000256" key="10">
    <source>
        <dbReference type="ARBA" id="ARBA00022840"/>
    </source>
</evidence>
<dbReference type="GO" id="GO:0016036">
    <property type="term" value="P:cellular response to phosphate starvation"/>
    <property type="evidence" value="ECO:0007669"/>
    <property type="project" value="TreeGrafter"/>
</dbReference>
<evidence type="ECO:0000256" key="4">
    <source>
        <dbReference type="ARBA" id="ARBA00022475"/>
    </source>
</evidence>
<dbReference type="InterPro" id="IPR003661">
    <property type="entry name" value="HisK_dim/P_dom"/>
</dbReference>
<dbReference type="InterPro" id="IPR036890">
    <property type="entry name" value="HATPase_C_sf"/>
</dbReference>
<keyword evidence="7 14" id="KW-0812">Transmembrane</keyword>
<evidence type="ECO:0000256" key="8">
    <source>
        <dbReference type="ARBA" id="ARBA00022741"/>
    </source>
</evidence>
<dbReference type="GO" id="GO:0005524">
    <property type="term" value="F:ATP binding"/>
    <property type="evidence" value="ECO:0007669"/>
    <property type="project" value="UniProtKB-KW"/>
</dbReference>
<evidence type="ECO:0000256" key="14">
    <source>
        <dbReference type="SAM" id="Phobius"/>
    </source>
</evidence>
<evidence type="ECO:0000256" key="12">
    <source>
        <dbReference type="ARBA" id="ARBA00023012"/>
    </source>
</evidence>
<keyword evidence="4" id="KW-1003">Cell membrane</keyword>
<dbReference type="Gene3D" id="3.30.565.10">
    <property type="entry name" value="Histidine kinase-like ATPase, C-terminal domain"/>
    <property type="match status" value="1"/>
</dbReference>
<dbReference type="Proteomes" id="UP000628775">
    <property type="component" value="Unassembled WGS sequence"/>
</dbReference>
<dbReference type="RefSeq" id="WP_188690676.1">
    <property type="nucleotide sequence ID" value="NZ_BMIR01000004.1"/>
</dbReference>
<keyword evidence="10" id="KW-0067">ATP-binding</keyword>
<feature type="transmembrane region" description="Helical" evidence="14">
    <location>
        <begin position="35"/>
        <end position="57"/>
    </location>
</feature>
<dbReference type="PANTHER" id="PTHR45453:SF2">
    <property type="entry name" value="HISTIDINE KINASE"/>
    <property type="match status" value="1"/>
</dbReference>
<keyword evidence="9 16" id="KW-0418">Kinase</keyword>
<keyword evidence="6" id="KW-0808">Transferase</keyword>
<dbReference type="EC" id="2.7.13.3" evidence="3"/>
<evidence type="ECO:0000313" key="16">
    <source>
        <dbReference type="EMBL" id="GGE34949.1"/>
    </source>
</evidence>
<reference evidence="16" key="2">
    <citation type="submission" date="2020-09" db="EMBL/GenBank/DDBJ databases">
        <authorList>
            <person name="Sun Q."/>
            <person name="Zhou Y."/>
        </authorList>
    </citation>
    <scope>NUCLEOTIDE SEQUENCE</scope>
    <source>
        <strain evidence="16">CGMCC 1.15371</strain>
    </source>
</reference>
<evidence type="ECO:0000256" key="11">
    <source>
        <dbReference type="ARBA" id="ARBA00022989"/>
    </source>
</evidence>
<evidence type="ECO:0000313" key="17">
    <source>
        <dbReference type="Proteomes" id="UP000628775"/>
    </source>
</evidence>
<dbReference type="SMART" id="SM00387">
    <property type="entry name" value="HATPase_c"/>
    <property type="match status" value="1"/>
</dbReference>
<sequence>MRLYIKDHFSLILLNCLQLFLLFLIYWLQGNEHPLIALYGTLLGLFLLALFLVGRYLNNHFFYQHLQKEEADLEETMNVEANSSLTKAFKALLMRQYQLYQGRIEKFYNQQRDYYRFVNQWIHEMKTPLSVIELILQDEEDPRNGDIKIELDRLSKGLETALYVARLEDFRQDFRVERLQLYGVAHHIVQENKRFFIRHHVYPVIDIPQDLTAASDAKWLPFLLGQLITNAVKYSGGGDKKVVIKGYRSDSRSVALEVTDQGIGIPKEDRRRVFQPFYTGENGRKFQGATGMGLYLVKEICHRLNHELELISEVGKGTTVKLIMKDSIDNLTKV</sequence>
<dbReference type="InterPro" id="IPR005467">
    <property type="entry name" value="His_kinase_dom"/>
</dbReference>
<organism evidence="16 17">
    <name type="scientific">Pullulanibacillus camelliae</name>
    <dbReference type="NCBI Taxonomy" id="1707096"/>
    <lineage>
        <taxon>Bacteria</taxon>
        <taxon>Bacillati</taxon>
        <taxon>Bacillota</taxon>
        <taxon>Bacilli</taxon>
        <taxon>Bacillales</taxon>
        <taxon>Sporolactobacillaceae</taxon>
        <taxon>Pullulanibacillus</taxon>
    </lineage>
</organism>
<dbReference type="GO" id="GO:0004721">
    <property type="term" value="F:phosphoprotein phosphatase activity"/>
    <property type="evidence" value="ECO:0007669"/>
    <property type="project" value="TreeGrafter"/>
</dbReference>
<feature type="domain" description="Histidine kinase" evidence="15">
    <location>
        <begin position="120"/>
        <end position="328"/>
    </location>
</feature>
<comment type="catalytic activity">
    <reaction evidence="1">
        <text>ATP + protein L-histidine = ADP + protein N-phospho-L-histidine.</text>
        <dbReference type="EC" id="2.7.13.3"/>
    </reaction>
</comment>
<dbReference type="SUPFAM" id="SSF55874">
    <property type="entry name" value="ATPase domain of HSP90 chaperone/DNA topoisomerase II/histidine kinase"/>
    <property type="match status" value="1"/>
</dbReference>
<comment type="caution">
    <text evidence="16">The sequence shown here is derived from an EMBL/GenBank/DDBJ whole genome shotgun (WGS) entry which is preliminary data.</text>
</comment>
<dbReference type="InterPro" id="IPR004358">
    <property type="entry name" value="Sig_transdc_His_kin-like_C"/>
</dbReference>
<evidence type="ECO:0000256" key="9">
    <source>
        <dbReference type="ARBA" id="ARBA00022777"/>
    </source>
</evidence>
<keyword evidence="11 14" id="KW-1133">Transmembrane helix</keyword>
<protein>
    <recommendedName>
        <fullName evidence="3">histidine kinase</fullName>
        <ecNumber evidence="3">2.7.13.3</ecNumber>
    </recommendedName>
</protein>
<keyword evidence="5" id="KW-0597">Phosphoprotein</keyword>
<name>A0A8J2VN97_9BACL</name>
<dbReference type="EMBL" id="BMIR01000004">
    <property type="protein sequence ID" value="GGE34949.1"/>
    <property type="molecule type" value="Genomic_DNA"/>
</dbReference>
<evidence type="ECO:0000256" key="6">
    <source>
        <dbReference type="ARBA" id="ARBA00022679"/>
    </source>
</evidence>
<feature type="transmembrane region" description="Helical" evidence="14">
    <location>
        <begin position="12"/>
        <end position="29"/>
    </location>
</feature>
<evidence type="ECO:0000256" key="7">
    <source>
        <dbReference type="ARBA" id="ARBA00022692"/>
    </source>
</evidence>
<dbReference type="PANTHER" id="PTHR45453">
    <property type="entry name" value="PHOSPHATE REGULON SENSOR PROTEIN PHOR"/>
    <property type="match status" value="1"/>
</dbReference>
<dbReference type="Pfam" id="PF02518">
    <property type="entry name" value="HATPase_c"/>
    <property type="match status" value="1"/>
</dbReference>
<accession>A0A8J2VN97</accession>
<dbReference type="InterPro" id="IPR003594">
    <property type="entry name" value="HATPase_dom"/>
</dbReference>
<comment type="subcellular location">
    <subcellularLocation>
        <location evidence="2">Cell membrane</location>
        <topology evidence="2">Multi-pass membrane protein</topology>
    </subcellularLocation>
</comment>
<keyword evidence="13 14" id="KW-0472">Membrane</keyword>
<gene>
    <name evidence="16" type="ORF">GCM10011391_12020</name>
</gene>
<evidence type="ECO:0000256" key="13">
    <source>
        <dbReference type="ARBA" id="ARBA00023136"/>
    </source>
</evidence>
<evidence type="ECO:0000259" key="15">
    <source>
        <dbReference type="PROSITE" id="PS50109"/>
    </source>
</evidence>
<reference evidence="16" key="1">
    <citation type="journal article" date="2014" name="Int. J. Syst. Evol. Microbiol.">
        <title>Complete genome sequence of Corynebacterium casei LMG S-19264T (=DSM 44701T), isolated from a smear-ripened cheese.</title>
        <authorList>
            <consortium name="US DOE Joint Genome Institute (JGI-PGF)"/>
            <person name="Walter F."/>
            <person name="Albersmeier A."/>
            <person name="Kalinowski J."/>
            <person name="Ruckert C."/>
        </authorList>
    </citation>
    <scope>NUCLEOTIDE SEQUENCE</scope>
    <source>
        <strain evidence="16">CGMCC 1.15371</strain>
    </source>
</reference>
<dbReference type="GO" id="GO:0000155">
    <property type="term" value="F:phosphorelay sensor kinase activity"/>
    <property type="evidence" value="ECO:0007669"/>
    <property type="project" value="InterPro"/>
</dbReference>
<keyword evidence="8" id="KW-0547">Nucleotide-binding</keyword>